<evidence type="ECO:0000256" key="2">
    <source>
        <dbReference type="SAM" id="Phobius"/>
    </source>
</evidence>
<feature type="transmembrane region" description="Helical" evidence="2">
    <location>
        <begin position="172"/>
        <end position="191"/>
    </location>
</feature>
<gene>
    <name evidence="5" type="ORF">EXN66_Car013707</name>
</gene>
<accession>A0A6G1Q782</accession>
<organism evidence="5 6">
    <name type="scientific">Channa argus</name>
    <name type="common">Northern snakehead</name>
    <name type="synonym">Ophicephalus argus</name>
    <dbReference type="NCBI Taxonomy" id="215402"/>
    <lineage>
        <taxon>Eukaryota</taxon>
        <taxon>Metazoa</taxon>
        <taxon>Chordata</taxon>
        <taxon>Craniata</taxon>
        <taxon>Vertebrata</taxon>
        <taxon>Euteleostomi</taxon>
        <taxon>Actinopterygii</taxon>
        <taxon>Neopterygii</taxon>
        <taxon>Teleostei</taxon>
        <taxon>Neoteleostei</taxon>
        <taxon>Acanthomorphata</taxon>
        <taxon>Anabantaria</taxon>
        <taxon>Anabantiformes</taxon>
        <taxon>Channoidei</taxon>
        <taxon>Channidae</taxon>
        <taxon>Channa</taxon>
    </lineage>
</organism>
<keyword evidence="2" id="KW-0472">Membrane</keyword>
<reference evidence="5 6" key="1">
    <citation type="submission" date="2019-02" db="EMBL/GenBank/DDBJ databases">
        <title>Opniocepnalus argus genome.</title>
        <authorList>
            <person name="Zhou C."/>
            <person name="Xiao S."/>
        </authorList>
    </citation>
    <scope>NUCLEOTIDE SEQUENCE [LARGE SCALE GENOMIC DNA]</scope>
    <source>
        <strain evidence="5">OARG1902GOOAL</strain>
        <tissue evidence="5">Muscle</tissue>
    </source>
</reference>
<evidence type="ECO:0000256" key="3">
    <source>
        <dbReference type="SAM" id="SignalP"/>
    </source>
</evidence>
<evidence type="ECO:0000313" key="5">
    <source>
        <dbReference type="EMBL" id="KAF3698026.1"/>
    </source>
</evidence>
<keyword evidence="2" id="KW-0812">Transmembrane</keyword>
<feature type="region of interest" description="Disordered" evidence="1">
    <location>
        <begin position="143"/>
        <end position="165"/>
    </location>
</feature>
<feature type="signal peptide" evidence="3">
    <location>
        <begin position="1"/>
        <end position="16"/>
    </location>
</feature>
<evidence type="ECO:0000313" key="6">
    <source>
        <dbReference type="Proteomes" id="UP000503349"/>
    </source>
</evidence>
<protein>
    <submittedName>
        <fullName evidence="5">Programmed cell death 1 ligand 1</fullName>
    </submittedName>
</protein>
<feature type="compositionally biased region" description="Basic and acidic residues" evidence="1">
    <location>
        <begin position="156"/>
        <end position="165"/>
    </location>
</feature>
<dbReference type="Proteomes" id="UP000503349">
    <property type="component" value="Chromosome 13"/>
</dbReference>
<name>A0A6G1Q782_CHAAH</name>
<evidence type="ECO:0000256" key="1">
    <source>
        <dbReference type="SAM" id="MobiDB-lite"/>
    </source>
</evidence>
<keyword evidence="2" id="KW-1133">Transmembrane helix</keyword>
<dbReference type="AlphaFoldDB" id="A0A6G1Q782"/>
<proteinExistence type="predicted"/>
<dbReference type="PROSITE" id="PS50835">
    <property type="entry name" value="IG_LIKE"/>
    <property type="match status" value="1"/>
</dbReference>
<sequence length="242" mass="27359">MIWIILLLSLTCGSSADFHETQERNNITISWDSNISSDLSLASLVCVFLSEPPKIWYQMINGVEILGSQDQQFAGRIQLDREAMTEGRVNLHVSTITAEDAGNYLCELSADYDKKMMRWIFLDTGIFVGLNVVQNKDGESSEESFSALRFGETPAEDAKRRQQEVPRDSRSIVAPIILAVLIVGFLLWAMLTSPPNLSGDQQEELTQIETSTNRTWTCKLSHVIKSFLHQERIQQRVDSFQV</sequence>
<dbReference type="SUPFAM" id="SSF48726">
    <property type="entry name" value="Immunoglobulin"/>
    <property type="match status" value="1"/>
</dbReference>
<dbReference type="InterPro" id="IPR013783">
    <property type="entry name" value="Ig-like_fold"/>
</dbReference>
<evidence type="ECO:0000259" key="4">
    <source>
        <dbReference type="PROSITE" id="PS50835"/>
    </source>
</evidence>
<dbReference type="Gene3D" id="2.60.40.10">
    <property type="entry name" value="Immunoglobulins"/>
    <property type="match status" value="1"/>
</dbReference>
<keyword evidence="6" id="KW-1185">Reference proteome</keyword>
<dbReference type="InterPro" id="IPR007110">
    <property type="entry name" value="Ig-like_dom"/>
</dbReference>
<reference evidence="6" key="2">
    <citation type="submission" date="2019-02" db="EMBL/GenBank/DDBJ databases">
        <title>Opniocepnalus argus Var Kimnra genome.</title>
        <authorList>
            <person name="Zhou C."/>
            <person name="Xiao S."/>
        </authorList>
    </citation>
    <scope>NUCLEOTIDE SEQUENCE [LARGE SCALE GENOMIC DNA]</scope>
</reference>
<feature type="domain" description="Ig-like" evidence="4">
    <location>
        <begin position="1"/>
        <end position="117"/>
    </location>
</feature>
<dbReference type="InterPro" id="IPR036179">
    <property type="entry name" value="Ig-like_dom_sf"/>
</dbReference>
<dbReference type="EMBL" id="CM015724">
    <property type="protein sequence ID" value="KAF3698026.1"/>
    <property type="molecule type" value="Genomic_DNA"/>
</dbReference>
<keyword evidence="3" id="KW-0732">Signal</keyword>
<feature type="chain" id="PRO_5026153165" evidence="3">
    <location>
        <begin position="17"/>
        <end position="242"/>
    </location>
</feature>